<proteinExistence type="inferred from homology"/>
<reference evidence="6" key="2">
    <citation type="submission" date="2022-09" db="EMBL/GenBank/DDBJ databases">
        <title>Aerococcus urinae taxonomy study.</title>
        <authorList>
            <person name="Christensen J."/>
            <person name="Senneby E."/>
        </authorList>
    </citation>
    <scope>NUCLEOTIDE SEQUENCE</scope>
    <source>
        <strain evidence="6">NLD-066-U95</strain>
    </source>
</reference>
<organism evidence="7 8">
    <name type="scientific">Aerococcus urinae</name>
    <dbReference type="NCBI Taxonomy" id="1376"/>
    <lineage>
        <taxon>Bacteria</taxon>
        <taxon>Bacillati</taxon>
        <taxon>Bacillota</taxon>
        <taxon>Bacilli</taxon>
        <taxon>Lactobacillales</taxon>
        <taxon>Aerococcaceae</taxon>
        <taxon>Aerococcus</taxon>
    </lineage>
</organism>
<evidence type="ECO:0000313" key="7">
    <source>
        <dbReference type="EMBL" id="QPS00760.1"/>
    </source>
</evidence>
<name>A0A0X8FEL4_9LACT</name>
<dbReference type="CDD" id="cd08645">
    <property type="entry name" value="FMT_core_GART"/>
    <property type="match status" value="1"/>
</dbReference>
<evidence type="ECO:0000313" key="8">
    <source>
        <dbReference type="Proteomes" id="UP000594771"/>
    </source>
</evidence>
<dbReference type="PANTHER" id="PTHR43369">
    <property type="entry name" value="PHOSPHORIBOSYLGLYCINAMIDE FORMYLTRANSFERASE"/>
    <property type="match status" value="1"/>
</dbReference>
<dbReference type="EMBL" id="CP065662">
    <property type="protein sequence ID" value="QPS00760.1"/>
    <property type="molecule type" value="Genomic_DNA"/>
</dbReference>
<evidence type="ECO:0000256" key="2">
    <source>
        <dbReference type="ARBA" id="ARBA00022679"/>
    </source>
</evidence>
<dbReference type="AlphaFoldDB" id="A0A0X8FEL4"/>
<feature type="binding site" evidence="4">
    <location>
        <begin position="89"/>
        <end position="92"/>
    </location>
    <ligand>
        <name>(6R)-10-formyltetrahydrofolate</name>
        <dbReference type="ChEBI" id="CHEBI:195366"/>
    </ligand>
</feature>
<dbReference type="Proteomes" id="UP001069145">
    <property type="component" value="Unassembled WGS sequence"/>
</dbReference>
<dbReference type="Proteomes" id="UP000594771">
    <property type="component" value="Chromosome"/>
</dbReference>
<dbReference type="PANTHER" id="PTHR43369:SF2">
    <property type="entry name" value="PHOSPHORIBOSYLGLYCINAMIDE FORMYLTRANSFERASE"/>
    <property type="match status" value="1"/>
</dbReference>
<dbReference type="Pfam" id="PF00551">
    <property type="entry name" value="Formyl_trans_N"/>
    <property type="match status" value="1"/>
</dbReference>
<dbReference type="Gene3D" id="3.40.50.170">
    <property type="entry name" value="Formyl transferase, N-terminal domain"/>
    <property type="match status" value="1"/>
</dbReference>
<dbReference type="EC" id="2.1.2.2" evidence="4"/>
<evidence type="ECO:0000256" key="3">
    <source>
        <dbReference type="ARBA" id="ARBA00022755"/>
    </source>
</evidence>
<keyword evidence="9" id="KW-1185">Reference proteome</keyword>
<dbReference type="HAMAP" id="MF_01930">
    <property type="entry name" value="PurN"/>
    <property type="match status" value="1"/>
</dbReference>
<protein>
    <recommendedName>
        <fullName evidence="4">Phosphoribosylglycinamide formyltransferase</fullName>
        <ecNumber evidence="4">2.1.2.2</ecNumber>
    </recommendedName>
    <alternativeName>
        <fullName evidence="4">5'-phosphoribosylglycinamide transformylase</fullName>
    </alternativeName>
    <alternativeName>
        <fullName evidence="4">GAR transformylase</fullName>
        <shortName evidence="4">GART</shortName>
    </alternativeName>
</protein>
<dbReference type="RefSeq" id="WP_060778361.1">
    <property type="nucleotide sequence ID" value="NZ_CAJHLF010000008.1"/>
</dbReference>
<feature type="binding site" evidence="4">
    <location>
        <position position="64"/>
    </location>
    <ligand>
        <name>(6R)-10-formyltetrahydrofolate</name>
        <dbReference type="ChEBI" id="CHEBI:195366"/>
    </ligand>
</feature>
<keyword evidence="2 4" id="KW-0808">Transferase</keyword>
<dbReference type="InterPro" id="IPR002376">
    <property type="entry name" value="Formyl_transf_N"/>
</dbReference>
<dbReference type="GO" id="GO:0006189">
    <property type="term" value="P:'de novo' IMP biosynthetic process"/>
    <property type="evidence" value="ECO:0007669"/>
    <property type="project" value="UniProtKB-UniRule"/>
</dbReference>
<dbReference type="InterPro" id="IPR004607">
    <property type="entry name" value="GART"/>
</dbReference>
<comment type="similarity">
    <text evidence="4">Belongs to the GART family.</text>
</comment>
<dbReference type="OrthoDB" id="9806170at2"/>
<evidence type="ECO:0000313" key="9">
    <source>
        <dbReference type="Proteomes" id="UP001069145"/>
    </source>
</evidence>
<feature type="binding site" evidence="4">
    <location>
        <begin position="11"/>
        <end position="13"/>
    </location>
    <ligand>
        <name>N(1)-(5-phospho-beta-D-ribosyl)glycinamide</name>
        <dbReference type="ChEBI" id="CHEBI:143788"/>
    </ligand>
</feature>
<evidence type="ECO:0000259" key="5">
    <source>
        <dbReference type="Pfam" id="PF00551"/>
    </source>
</evidence>
<sequence>MRCAIFASGQGSNFQALVEAFQGLKSEIEIAFLFCDQAGAYVLKRAQNLHISAFQFSPTDFSSRQDYEEALVDLCQRHHLDYILLAGYMRLIHQPLLQAYPNRIINIHPSLLPNFPGRHGIRDAYDSGVAKTGVTVHIIDENIDQGKILAQEAVRIDPAWQLEDLETAIHTIEHQLYPQVILELVRKEMNHGKSIN</sequence>
<dbReference type="SUPFAM" id="SSF53328">
    <property type="entry name" value="Formyltransferase"/>
    <property type="match status" value="1"/>
</dbReference>
<feature type="binding site" evidence="4">
    <location>
        <position position="106"/>
    </location>
    <ligand>
        <name>(6R)-10-formyltetrahydrofolate</name>
        <dbReference type="ChEBI" id="CHEBI:195366"/>
    </ligand>
</feature>
<evidence type="ECO:0000313" key="6">
    <source>
        <dbReference type="EMBL" id="MCY3052440.1"/>
    </source>
</evidence>
<evidence type="ECO:0000256" key="1">
    <source>
        <dbReference type="ARBA" id="ARBA00005054"/>
    </source>
</evidence>
<evidence type="ECO:0000256" key="4">
    <source>
        <dbReference type="HAMAP-Rule" id="MF_01930"/>
    </source>
</evidence>
<feature type="site" description="Raises pKa of active site His" evidence="4">
    <location>
        <position position="144"/>
    </location>
</feature>
<accession>A0A0X8FEL4</accession>
<dbReference type="EMBL" id="JAOTML010000001">
    <property type="protein sequence ID" value="MCY3052440.1"/>
    <property type="molecule type" value="Genomic_DNA"/>
</dbReference>
<feature type="active site" description="Proton donor" evidence="4">
    <location>
        <position position="108"/>
    </location>
</feature>
<dbReference type="InterPro" id="IPR036477">
    <property type="entry name" value="Formyl_transf_N_sf"/>
</dbReference>
<dbReference type="GO" id="GO:0004644">
    <property type="term" value="F:phosphoribosylglycinamide formyltransferase activity"/>
    <property type="evidence" value="ECO:0007669"/>
    <property type="project" value="UniProtKB-UniRule"/>
</dbReference>
<comment type="pathway">
    <text evidence="1 4">Purine metabolism; IMP biosynthesis via de novo pathway; N(2)-formyl-N(1)-(5-phospho-D-ribosyl)glycinamide from N(1)-(5-phospho-D-ribosyl)glycinamide (10-formyl THF route): step 1/1.</text>
</comment>
<feature type="domain" description="Formyl transferase N-terminal" evidence="5">
    <location>
        <begin position="1"/>
        <end position="181"/>
    </location>
</feature>
<dbReference type="KEGG" id="aun:AWM73_05055"/>
<dbReference type="NCBIfam" id="TIGR00639">
    <property type="entry name" value="PurN"/>
    <property type="match status" value="1"/>
</dbReference>
<reference evidence="7 8" key="1">
    <citation type="submission" date="2020-12" db="EMBL/GenBank/DDBJ databases">
        <title>FDA dAtabase for Regulatory Grade micrObial Sequences (FDA-ARGOS): Supporting development and validation of Infectious Disease Dx tests.</title>
        <authorList>
            <person name="Sproer C."/>
            <person name="Gronow S."/>
            <person name="Severitt S."/>
            <person name="Schroder I."/>
            <person name="Tallon L."/>
            <person name="Sadzewicz L."/>
            <person name="Zhao X."/>
            <person name="Boylan J."/>
            <person name="Ott S."/>
            <person name="Bowen H."/>
            <person name="Vavikolanu K."/>
            <person name="Mehta A."/>
            <person name="Aluvathingal J."/>
            <person name="Nadendla S."/>
            <person name="Lowell S."/>
            <person name="Myers T."/>
            <person name="Yan Y."/>
            <person name="Sichtig H."/>
        </authorList>
    </citation>
    <scope>NUCLEOTIDE SEQUENCE [LARGE SCALE GENOMIC DNA]</scope>
    <source>
        <strain evidence="7 8">FDAARGOS_911</strain>
    </source>
</reference>
<dbReference type="GO" id="GO:0005829">
    <property type="term" value="C:cytosol"/>
    <property type="evidence" value="ECO:0007669"/>
    <property type="project" value="TreeGrafter"/>
</dbReference>
<comment type="catalytic activity">
    <reaction evidence="4">
        <text>N(1)-(5-phospho-beta-D-ribosyl)glycinamide + (6R)-10-formyltetrahydrofolate = N(2)-formyl-N(1)-(5-phospho-beta-D-ribosyl)glycinamide + (6S)-5,6,7,8-tetrahydrofolate + H(+)</text>
        <dbReference type="Rhea" id="RHEA:15053"/>
        <dbReference type="ChEBI" id="CHEBI:15378"/>
        <dbReference type="ChEBI" id="CHEBI:57453"/>
        <dbReference type="ChEBI" id="CHEBI:143788"/>
        <dbReference type="ChEBI" id="CHEBI:147286"/>
        <dbReference type="ChEBI" id="CHEBI:195366"/>
        <dbReference type="EC" id="2.1.2.2"/>
    </reaction>
</comment>
<dbReference type="UniPathway" id="UPA00074">
    <property type="reaction ID" value="UER00126"/>
</dbReference>
<comment type="function">
    <text evidence="4">Catalyzes the transfer of a formyl group from 10-formyltetrahydrofolate to 5-phospho-ribosyl-glycinamide (GAR), producing 5-phospho-ribosyl-N-formylglycinamide (FGAR) and tetrahydrofolate.</text>
</comment>
<gene>
    <name evidence="4 7" type="primary">purN</name>
    <name evidence="7" type="ORF">I6G68_04995</name>
    <name evidence="6" type="ORF">ODY43_00270</name>
</gene>
<keyword evidence="3 4" id="KW-0658">Purine biosynthesis</keyword>